<dbReference type="GO" id="GO:0005737">
    <property type="term" value="C:cytoplasm"/>
    <property type="evidence" value="ECO:0007669"/>
    <property type="project" value="TreeGrafter"/>
</dbReference>
<dbReference type="Proteomes" id="UP000005220">
    <property type="component" value="Chromosome 4"/>
</dbReference>
<dbReference type="InterPro" id="IPR007557">
    <property type="entry name" value="PSP1_C"/>
</dbReference>
<gene>
    <name evidence="2" type="primary">KAFR0D00530</name>
    <name evidence="2" type="ORF">KAFR_0D00530</name>
</gene>
<evidence type="ECO:0000259" key="1">
    <source>
        <dbReference type="PROSITE" id="PS51411"/>
    </source>
</evidence>
<accession>H2ATK0</accession>
<dbReference type="InParanoid" id="H2ATK0"/>
<name>H2ATK0_KAZAF</name>
<dbReference type="HOGENOM" id="CLU_012771_0_0_1"/>
<organism evidence="2 3">
    <name type="scientific">Kazachstania africana (strain ATCC 22294 / BCRC 22015 / CBS 2517 / CECT 1963 / NBRC 1671 / NRRL Y-8276)</name>
    <name type="common">Yeast</name>
    <name type="synonym">Kluyveromyces africanus</name>
    <dbReference type="NCBI Taxonomy" id="1071382"/>
    <lineage>
        <taxon>Eukaryota</taxon>
        <taxon>Fungi</taxon>
        <taxon>Dikarya</taxon>
        <taxon>Ascomycota</taxon>
        <taxon>Saccharomycotina</taxon>
        <taxon>Saccharomycetes</taxon>
        <taxon>Saccharomycetales</taxon>
        <taxon>Saccharomycetaceae</taxon>
        <taxon>Kazachstania</taxon>
    </lineage>
</organism>
<dbReference type="PANTHER" id="PTHR43830">
    <property type="entry name" value="PROTEIN PSP1"/>
    <property type="match status" value="1"/>
</dbReference>
<protein>
    <recommendedName>
        <fullName evidence="1">PSP1 C-terminal domain-containing protein</fullName>
    </recommendedName>
</protein>
<dbReference type="EMBL" id="HE650824">
    <property type="protein sequence ID" value="CCF57700.1"/>
    <property type="molecule type" value="Genomic_DNA"/>
</dbReference>
<dbReference type="RefSeq" id="XP_003956835.1">
    <property type="nucleotide sequence ID" value="XM_003956786.1"/>
</dbReference>
<dbReference type="InterPro" id="IPR047767">
    <property type="entry name" value="PSP1-like"/>
</dbReference>
<proteinExistence type="predicted"/>
<dbReference type="PANTHER" id="PTHR43830:SF3">
    <property type="entry name" value="PROTEIN PSP1"/>
    <property type="match status" value="1"/>
</dbReference>
<evidence type="ECO:0000313" key="2">
    <source>
        <dbReference type="EMBL" id="CCF57700.1"/>
    </source>
</evidence>
<feature type="domain" description="PSP1 C-terminal" evidence="1">
    <location>
        <begin position="560"/>
        <end position="664"/>
    </location>
</feature>
<keyword evidence="3" id="KW-1185">Reference proteome</keyword>
<sequence>MTLDSSLELPSINSTTSISDNPELKNYYDKLLFKNSSGKSLTDLPRKAREAAAAANNSNNNNNPNTNITAKKIDFIKGFTDLSSFSPNSNIIKPSPLSHNNPNTFSNPELTTPKNNNNNINSYLFSTFHIDGNNNNNNDYSTTTTTTRRHSIFTGKNDDIFASNNLDSLSFNNFNENSSTNESTDILSPLTSAGHLYDNNYSTQRRSSYISDTLIHNHNNSNNNYYNNNNNNNNPSLQNTTQVYQQQNQPVITSNTFNNNYSNYLSQQRRNTMGSNVFKGNNNQQQQQYNYYNYLQNSNPPSHYIKNTNNGTTATTAIIENTNGNNNQDNGLILVGDKQLTSSKDLQKLYQNCGTNYFSSELVFEFTDYIKSMLTVTNSTAEEEQEETSQTKERMLRFLSFLKSCNLNYNPQSDAFISRSKKEQIMSPSSTTNKSKNTSTYLHYKPLLLVALKNGKLELLSIPQNSNLIMKRGDLVVIDGDRGKDLSLVVEPQVDLSLALIINFLKKKIHFDSLITSKNQHYSNKNFVNALIDSTQGINDDLNPRLYDVIELTQLVIPSKQVLRFATPFEVSTNLHNKFQDELKALHIAQLKLKSLNSGLSINSNNNSNSSNNNKLNIKILNSEFQFDRKKLTFYYICEERNDFRELIKELFKFYKTRIWLCAIPNNLEIDSKYYDNEQKEFKMYKDMMSHYNFDDLNDLNFQHSGAMGGFIVAPSLNELQLDNFQIGVYKELVIRLFG</sequence>
<dbReference type="Pfam" id="PF04468">
    <property type="entry name" value="PSP1"/>
    <property type="match status" value="1"/>
</dbReference>
<dbReference type="GeneID" id="13885658"/>
<dbReference type="KEGG" id="kaf:KAFR_0D00530"/>
<dbReference type="FunCoup" id="H2ATK0">
    <property type="interactions" value="55"/>
</dbReference>
<dbReference type="OrthoDB" id="243127at2759"/>
<evidence type="ECO:0000313" key="3">
    <source>
        <dbReference type="Proteomes" id="UP000005220"/>
    </source>
</evidence>
<dbReference type="eggNOG" id="KOG4679">
    <property type="taxonomic scope" value="Eukaryota"/>
</dbReference>
<reference evidence="2 3" key="1">
    <citation type="journal article" date="2011" name="Proc. Natl. Acad. Sci. U.S.A.">
        <title>Evolutionary erosion of yeast sex chromosomes by mating-type switching accidents.</title>
        <authorList>
            <person name="Gordon J.L."/>
            <person name="Armisen D."/>
            <person name="Proux-Wera E."/>
            <person name="Oheigeartaigh S.S."/>
            <person name="Byrne K.P."/>
            <person name="Wolfe K.H."/>
        </authorList>
    </citation>
    <scope>NUCLEOTIDE SEQUENCE [LARGE SCALE GENOMIC DNA]</scope>
    <source>
        <strain evidence="3">ATCC 22294 / BCRC 22015 / CBS 2517 / CECT 1963 / NBRC 1671 / NRRL Y-8276</strain>
    </source>
</reference>
<dbReference type="PROSITE" id="PS51411">
    <property type="entry name" value="PSP1_C"/>
    <property type="match status" value="1"/>
</dbReference>
<dbReference type="AlphaFoldDB" id="H2ATK0"/>